<keyword evidence="2" id="KW-1185">Reference proteome</keyword>
<proteinExistence type="predicted"/>
<dbReference type="Proteomes" id="UP001374584">
    <property type="component" value="Unassembled WGS sequence"/>
</dbReference>
<organism evidence="1 2">
    <name type="scientific">Phaseolus coccineus</name>
    <name type="common">Scarlet runner bean</name>
    <name type="synonym">Phaseolus multiflorus</name>
    <dbReference type="NCBI Taxonomy" id="3886"/>
    <lineage>
        <taxon>Eukaryota</taxon>
        <taxon>Viridiplantae</taxon>
        <taxon>Streptophyta</taxon>
        <taxon>Embryophyta</taxon>
        <taxon>Tracheophyta</taxon>
        <taxon>Spermatophyta</taxon>
        <taxon>Magnoliopsida</taxon>
        <taxon>eudicotyledons</taxon>
        <taxon>Gunneridae</taxon>
        <taxon>Pentapetalae</taxon>
        <taxon>rosids</taxon>
        <taxon>fabids</taxon>
        <taxon>Fabales</taxon>
        <taxon>Fabaceae</taxon>
        <taxon>Papilionoideae</taxon>
        <taxon>50 kb inversion clade</taxon>
        <taxon>NPAAA clade</taxon>
        <taxon>indigoferoid/millettioid clade</taxon>
        <taxon>Phaseoleae</taxon>
        <taxon>Phaseolus</taxon>
    </lineage>
</organism>
<accession>A0AAN9MQP5</accession>
<name>A0AAN9MQP5_PHACN</name>
<comment type="caution">
    <text evidence="1">The sequence shown here is derived from an EMBL/GenBank/DDBJ whole genome shotgun (WGS) entry which is preliminary data.</text>
</comment>
<evidence type="ECO:0000313" key="2">
    <source>
        <dbReference type="Proteomes" id="UP001374584"/>
    </source>
</evidence>
<dbReference type="AlphaFoldDB" id="A0AAN9MQP5"/>
<protein>
    <submittedName>
        <fullName evidence="1">Uncharacterized protein</fullName>
    </submittedName>
</protein>
<dbReference type="EMBL" id="JAYMYR010000006">
    <property type="protein sequence ID" value="KAK7356392.1"/>
    <property type="molecule type" value="Genomic_DNA"/>
</dbReference>
<sequence length="91" mass="10346">MDGRAKAIDALLGYEGDTTRRLNTEQKLLHHATQRSAKPLPNPDSAPISFQRTKVVFARKKERFLRFAPANSAFAGRVNVFLREKLNCDLY</sequence>
<reference evidence="1 2" key="1">
    <citation type="submission" date="2024-01" db="EMBL/GenBank/DDBJ databases">
        <title>The genomes of 5 underutilized Papilionoideae crops provide insights into root nodulation and disease resistanc.</title>
        <authorList>
            <person name="Jiang F."/>
        </authorList>
    </citation>
    <scope>NUCLEOTIDE SEQUENCE [LARGE SCALE GENOMIC DNA]</scope>
    <source>
        <strain evidence="1">JINMINGXINNONG_FW02</strain>
        <tissue evidence="1">Leaves</tissue>
    </source>
</reference>
<gene>
    <name evidence="1" type="ORF">VNO80_15663</name>
</gene>
<evidence type="ECO:0000313" key="1">
    <source>
        <dbReference type="EMBL" id="KAK7356392.1"/>
    </source>
</evidence>